<evidence type="ECO:0000256" key="4">
    <source>
        <dbReference type="ARBA" id="ARBA00023136"/>
    </source>
</evidence>
<evidence type="ECO:0000256" key="5">
    <source>
        <dbReference type="SAM" id="MobiDB-lite"/>
    </source>
</evidence>
<feature type="transmembrane region" description="Helical" evidence="6">
    <location>
        <begin position="20"/>
        <end position="37"/>
    </location>
</feature>
<keyword evidence="3 6" id="KW-1133">Transmembrane helix</keyword>
<organism evidence="8 9">
    <name type="scientific">Microbispora amethystogenes</name>
    <dbReference type="NCBI Taxonomy" id="1427754"/>
    <lineage>
        <taxon>Bacteria</taxon>
        <taxon>Bacillati</taxon>
        <taxon>Actinomycetota</taxon>
        <taxon>Actinomycetes</taxon>
        <taxon>Streptosporangiales</taxon>
        <taxon>Streptosporangiaceae</taxon>
        <taxon>Microbispora</taxon>
    </lineage>
</organism>
<feature type="compositionally biased region" description="Low complexity" evidence="5">
    <location>
        <begin position="256"/>
        <end position="268"/>
    </location>
</feature>
<dbReference type="Pfam" id="PF07690">
    <property type="entry name" value="MFS_1"/>
    <property type="match status" value="1"/>
</dbReference>
<dbReference type="PROSITE" id="PS00216">
    <property type="entry name" value="SUGAR_TRANSPORT_1"/>
    <property type="match status" value="1"/>
</dbReference>
<protein>
    <recommendedName>
        <fullName evidence="7">Major facilitator superfamily (MFS) profile domain-containing protein</fullName>
    </recommendedName>
</protein>
<keyword evidence="9" id="KW-1185">Reference proteome</keyword>
<feature type="transmembrane region" description="Helical" evidence="6">
    <location>
        <begin position="388"/>
        <end position="408"/>
    </location>
</feature>
<proteinExistence type="predicted"/>
<dbReference type="SUPFAM" id="SSF103473">
    <property type="entry name" value="MFS general substrate transporter"/>
    <property type="match status" value="1"/>
</dbReference>
<dbReference type="Proteomes" id="UP000651728">
    <property type="component" value="Unassembled WGS sequence"/>
</dbReference>
<feature type="compositionally biased region" description="Low complexity" evidence="5">
    <location>
        <begin position="509"/>
        <end position="523"/>
    </location>
</feature>
<dbReference type="InterPro" id="IPR005829">
    <property type="entry name" value="Sugar_transporter_CS"/>
</dbReference>
<accession>A0ABQ4FK04</accession>
<dbReference type="PANTHER" id="PTHR23518">
    <property type="entry name" value="C-METHYLTRANSFERASE"/>
    <property type="match status" value="1"/>
</dbReference>
<gene>
    <name evidence="8" type="ORF">Mam01_53050</name>
</gene>
<evidence type="ECO:0000256" key="2">
    <source>
        <dbReference type="ARBA" id="ARBA00022692"/>
    </source>
</evidence>
<feature type="transmembrane region" description="Helical" evidence="6">
    <location>
        <begin position="43"/>
        <end position="66"/>
    </location>
</feature>
<feature type="region of interest" description="Disordered" evidence="5">
    <location>
        <begin position="509"/>
        <end position="544"/>
    </location>
</feature>
<feature type="transmembrane region" description="Helical" evidence="6">
    <location>
        <begin position="185"/>
        <end position="205"/>
    </location>
</feature>
<feature type="region of interest" description="Disordered" evidence="5">
    <location>
        <begin position="256"/>
        <end position="302"/>
    </location>
</feature>
<name>A0ABQ4FK04_9ACTN</name>
<comment type="subcellular location">
    <subcellularLocation>
        <location evidence="1">Cell membrane</location>
        <topology evidence="1">Multi-pass membrane protein</topology>
    </subcellularLocation>
</comment>
<dbReference type="Gene3D" id="1.20.1250.20">
    <property type="entry name" value="MFS general substrate transporter like domains"/>
    <property type="match status" value="2"/>
</dbReference>
<dbReference type="PANTHER" id="PTHR23518:SF2">
    <property type="entry name" value="MAJOR FACILITATOR SUPERFAMILY TRANSPORTER"/>
    <property type="match status" value="1"/>
</dbReference>
<evidence type="ECO:0000313" key="8">
    <source>
        <dbReference type="EMBL" id="GIH35141.1"/>
    </source>
</evidence>
<dbReference type="InterPro" id="IPR020846">
    <property type="entry name" value="MFS_dom"/>
</dbReference>
<dbReference type="EMBL" id="BOOB01000042">
    <property type="protein sequence ID" value="GIH35141.1"/>
    <property type="molecule type" value="Genomic_DNA"/>
</dbReference>
<feature type="compositionally biased region" description="Basic and acidic residues" evidence="5">
    <location>
        <begin position="269"/>
        <end position="284"/>
    </location>
</feature>
<dbReference type="PROSITE" id="PS50850">
    <property type="entry name" value="MFS"/>
    <property type="match status" value="1"/>
</dbReference>
<feature type="transmembrane region" description="Helical" evidence="6">
    <location>
        <begin position="159"/>
        <end position="179"/>
    </location>
</feature>
<keyword evidence="2 6" id="KW-0812">Transmembrane</keyword>
<feature type="transmembrane region" description="Helical" evidence="6">
    <location>
        <begin position="489"/>
        <end position="508"/>
    </location>
</feature>
<feature type="transmembrane region" description="Helical" evidence="6">
    <location>
        <begin position="359"/>
        <end position="379"/>
    </location>
</feature>
<feature type="transmembrane region" description="Helical" evidence="6">
    <location>
        <begin position="459"/>
        <end position="483"/>
    </location>
</feature>
<evidence type="ECO:0000259" key="7">
    <source>
        <dbReference type="PROSITE" id="PS50850"/>
    </source>
</evidence>
<comment type="caution">
    <text evidence="8">The sequence shown here is derived from an EMBL/GenBank/DDBJ whole genome shotgun (WGS) entry which is preliminary data.</text>
</comment>
<evidence type="ECO:0000256" key="1">
    <source>
        <dbReference type="ARBA" id="ARBA00004651"/>
    </source>
</evidence>
<evidence type="ECO:0000256" key="3">
    <source>
        <dbReference type="ARBA" id="ARBA00022989"/>
    </source>
</evidence>
<evidence type="ECO:0000256" key="6">
    <source>
        <dbReference type="SAM" id="Phobius"/>
    </source>
</evidence>
<feature type="transmembrane region" description="Helical" evidence="6">
    <location>
        <begin position="420"/>
        <end position="447"/>
    </location>
</feature>
<feature type="transmembrane region" description="Helical" evidence="6">
    <location>
        <begin position="326"/>
        <end position="347"/>
    </location>
</feature>
<dbReference type="InterPro" id="IPR011701">
    <property type="entry name" value="MFS"/>
</dbReference>
<sequence>MYLADSRGTPTVAPHRGRRWAAVPGTVLALGAVSLITDVSAEMVTAVLPLYLVSALGLSPLGFGVLDGVYNGVGALVRLAGGHLADGGGGRHKAVAVAGYGLSALCKPLLLLAHTLPAIGAVLALDRTGKGLRTAPRDALISLATPPERRGRAFGVHRAMDTTGALCGPVLAFLVLGVAVEGYDAVFTVSSCVAALGVVVLVLFVPARPARANTNATAATANASAANPAAATPTANAADLANPATVNPTTNAANAATRAATTANAARATPDRAAAHTADADHANAARATTNPTSADADLTDANGSAAPSGALRVTALLRMPGVRRLAACAVLLGLTTVSDSFVYLLLQRRFEVPAQWFPLLPLGTAAAFLLLAVPLGVVADRIGRRRLFLLGHLALLAAYGLVLAVPGGPLSAVPVMVPVMVPVAAVLALHGAFYAATDGVLAAAVAGLVPDAMRARGLALVGTGQALARFACSIAFGAAWTAWGDGPALAVATLGLAISTPVAIAALRPSASPSSGPSGAPSAGPPAAPSAGSSASPSRRRAT</sequence>
<reference evidence="8 9" key="1">
    <citation type="submission" date="2021-01" db="EMBL/GenBank/DDBJ databases">
        <title>Whole genome shotgun sequence of Microbispora amethystogenes NBRC 101907.</title>
        <authorList>
            <person name="Komaki H."/>
            <person name="Tamura T."/>
        </authorList>
    </citation>
    <scope>NUCLEOTIDE SEQUENCE [LARGE SCALE GENOMIC DNA]</scope>
    <source>
        <strain evidence="8 9">NBRC 101907</strain>
    </source>
</reference>
<dbReference type="RefSeq" id="WP_239101630.1">
    <property type="nucleotide sequence ID" value="NZ_BAABEJ010000024.1"/>
</dbReference>
<dbReference type="InterPro" id="IPR036259">
    <property type="entry name" value="MFS_trans_sf"/>
</dbReference>
<feature type="domain" description="Major facilitator superfamily (MFS) profile" evidence="7">
    <location>
        <begin position="26"/>
        <end position="512"/>
    </location>
</feature>
<keyword evidence="4 6" id="KW-0472">Membrane</keyword>
<evidence type="ECO:0000313" key="9">
    <source>
        <dbReference type="Proteomes" id="UP000651728"/>
    </source>
</evidence>